<dbReference type="Proteomes" id="UP000499080">
    <property type="component" value="Unassembled WGS sequence"/>
</dbReference>
<keyword evidence="3" id="KW-1185">Reference proteome</keyword>
<organism evidence="2 3">
    <name type="scientific">Araneus ventricosus</name>
    <name type="common">Orbweaver spider</name>
    <name type="synonym">Epeira ventricosa</name>
    <dbReference type="NCBI Taxonomy" id="182803"/>
    <lineage>
        <taxon>Eukaryota</taxon>
        <taxon>Metazoa</taxon>
        <taxon>Ecdysozoa</taxon>
        <taxon>Arthropoda</taxon>
        <taxon>Chelicerata</taxon>
        <taxon>Arachnida</taxon>
        <taxon>Araneae</taxon>
        <taxon>Araneomorphae</taxon>
        <taxon>Entelegynae</taxon>
        <taxon>Araneoidea</taxon>
        <taxon>Araneidae</taxon>
        <taxon>Araneus</taxon>
    </lineage>
</organism>
<sequence length="142" mass="15562">MAAQKSYPTFHSQKTTSLTPDRTPTESCAAPSIAGNSNYIVQFLTVYSEKSPTSRITEDDAVFSNIPENTSTGYRKNTVLAHIDRANGQQITDRNSNSTNIRLLACTADKTPKRDSKDVRTPKAIPVDQNTLFLRGPSTALL</sequence>
<comment type="caution">
    <text evidence="2">The sequence shown here is derived from an EMBL/GenBank/DDBJ whole genome shotgun (WGS) entry which is preliminary data.</text>
</comment>
<feature type="compositionally biased region" description="Polar residues" evidence="1">
    <location>
        <begin position="1"/>
        <end position="26"/>
    </location>
</feature>
<evidence type="ECO:0000313" key="3">
    <source>
        <dbReference type="Proteomes" id="UP000499080"/>
    </source>
</evidence>
<dbReference type="AlphaFoldDB" id="A0A4Y2J815"/>
<reference evidence="2 3" key="1">
    <citation type="journal article" date="2019" name="Sci. Rep.">
        <title>Orb-weaving spider Araneus ventricosus genome elucidates the spidroin gene catalogue.</title>
        <authorList>
            <person name="Kono N."/>
            <person name="Nakamura H."/>
            <person name="Ohtoshi R."/>
            <person name="Moran D.A.P."/>
            <person name="Shinohara A."/>
            <person name="Yoshida Y."/>
            <person name="Fujiwara M."/>
            <person name="Mori M."/>
            <person name="Tomita M."/>
            <person name="Arakawa K."/>
        </authorList>
    </citation>
    <scope>NUCLEOTIDE SEQUENCE [LARGE SCALE GENOMIC DNA]</scope>
</reference>
<feature type="region of interest" description="Disordered" evidence="1">
    <location>
        <begin position="1"/>
        <end position="30"/>
    </location>
</feature>
<evidence type="ECO:0000256" key="1">
    <source>
        <dbReference type="SAM" id="MobiDB-lite"/>
    </source>
</evidence>
<dbReference type="EMBL" id="BGPR01003231">
    <property type="protein sequence ID" value="GBM85402.1"/>
    <property type="molecule type" value="Genomic_DNA"/>
</dbReference>
<gene>
    <name evidence="2" type="ORF">AVEN_209025_1</name>
</gene>
<protein>
    <submittedName>
        <fullName evidence="2">Uncharacterized protein</fullName>
    </submittedName>
</protein>
<accession>A0A4Y2J815</accession>
<proteinExistence type="predicted"/>
<evidence type="ECO:0000313" key="2">
    <source>
        <dbReference type="EMBL" id="GBM85402.1"/>
    </source>
</evidence>
<name>A0A4Y2J815_ARAVE</name>